<gene>
    <name evidence="2" type="ORF">ebA1873</name>
</gene>
<dbReference type="STRING" id="76114.ebA1873"/>
<dbReference type="Proteomes" id="UP000006552">
    <property type="component" value="Chromosome"/>
</dbReference>
<accession>Q5P6B8</accession>
<feature type="region of interest" description="Disordered" evidence="1">
    <location>
        <begin position="90"/>
        <end position="118"/>
    </location>
</feature>
<dbReference type="KEGG" id="eba:ebA1873"/>
<reference evidence="2 3" key="1">
    <citation type="journal article" date="2005" name="Arch. Microbiol.">
        <title>The genome sequence of an anaerobic aromatic-degrading denitrifying bacterium, strain EbN1.</title>
        <authorList>
            <person name="Rabus R."/>
            <person name="Kube M."/>
            <person name="Heider J."/>
            <person name="Beck A."/>
            <person name="Heitmann K."/>
            <person name="Widdel F."/>
            <person name="Reinhardt R."/>
        </authorList>
    </citation>
    <scope>NUCLEOTIDE SEQUENCE [LARGE SCALE GENOMIC DNA]</scope>
    <source>
        <strain evidence="2 3">EbN1</strain>
    </source>
</reference>
<organism evidence="2 3">
    <name type="scientific">Aromatoleum aromaticum (strain DSM 19018 / LMG 30748 / EbN1)</name>
    <name type="common">Azoarcus sp. (strain EbN1)</name>
    <dbReference type="NCBI Taxonomy" id="76114"/>
    <lineage>
        <taxon>Bacteria</taxon>
        <taxon>Pseudomonadati</taxon>
        <taxon>Pseudomonadota</taxon>
        <taxon>Betaproteobacteria</taxon>
        <taxon>Rhodocyclales</taxon>
        <taxon>Rhodocyclaceae</taxon>
        <taxon>Aromatoleum</taxon>
    </lineage>
</organism>
<dbReference type="EMBL" id="CR555306">
    <property type="protein sequence ID" value="CAI07143.1"/>
    <property type="molecule type" value="Genomic_DNA"/>
</dbReference>
<name>Q5P6B8_AROAE</name>
<proteinExistence type="predicted"/>
<evidence type="ECO:0000256" key="1">
    <source>
        <dbReference type="SAM" id="MobiDB-lite"/>
    </source>
</evidence>
<keyword evidence="3" id="KW-1185">Reference proteome</keyword>
<evidence type="ECO:0000313" key="2">
    <source>
        <dbReference type="EMBL" id="CAI07143.1"/>
    </source>
</evidence>
<sequence>MLLEDRCGALWTGSPGFANGTNSLTSVQRRMDASRIYGSRRSGPVRKSVAANRSAAPRAVAASYNPGLPRSAARLPSQARPFKNCAHLNPCRARGDKVSPPQHPFPATRSRNSHELCG</sequence>
<dbReference type="AlphaFoldDB" id="Q5P6B8"/>
<protein>
    <submittedName>
        <fullName evidence="2">Uncharacterized protein</fullName>
    </submittedName>
</protein>
<dbReference type="HOGENOM" id="CLU_2068221_0_0_4"/>
<evidence type="ECO:0000313" key="3">
    <source>
        <dbReference type="Proteomes" id="UP000006552"/>
    </source>
</evidence>